<protein>
    <recommendedName>
        <fullName evidence="6">Peptidase S8/S53 domain-containing protein</fullName>
    </recommendedName>
</protein>
<dbReference type="Pfam" id="PF00082">
    <property type="entry name" value="Peptidase_S8"/>
    <property type="match status" value="1"/>
</dbReference>
<comment type="similarity">
    <text evidence="1 5">Belongs to the peptidase S8 family.</text>
</comment>
<dbReference type="PANTHER" id="PTHR43806">
    <property type="entry name" value="PEPTIDASE S8"/>
    <property type="match status" value="1"/>
</dbReference>
<dbReference type="PROSITE" id="PS00138">
    <property type="entry name" value="SUBTILASE_SER"/>
    <property type="match status" value="1"/>
</dbReference>
<keyword evidence="4" id="KW-0720">Serine protease</keyword>
<keyword evidence="2" id="KW-0645">Protease</keyword>
<accession>A0ABR3XMG4</accession>
<dbReference type="InterPro" id="IPR036852">
    <property type="entry name" value="Peptidase_S8/S53_dom_sf"/>
</dbReference>
<sequence>MSVGVEPHSRSMNDVARDMFNEGIFVAVSAGNKGKNTNSTSPASEPSICTVGATDSNNQMAEFSNVGPVVDILAPGVDVLSASNENTTASLISSGTSMAAPHVAGLAACLLASGHKDPKTLCEYMAKTASPLRTVVSNDTISLVAFNGNPEG</sequence>
<comment type="caution">
    <text evidence="7">The sequence shown here is derived from an EMBL/GenBank/DDBJ whole genome shotgun (WGS) entry which is preliminary data.</text>
</comment>
<reference evidence="7 8" key="1">
    <citation type="journal article" date="2024" name="IMA Fungus">
        <title>IMA Genome - F19 : A genome assembly and annotation guide to empower mycologists, including annotated draft genome sequences of Ceratocystis pirilliformis, Diaporthe australafricana, Fusarium ophioides, Paecilomyces lecythidis, and Sporothrix stenoceras.</title>
        <authorList>
            <person name="Aylward J."/>
            <person name="Wilson A.M."/>
            <person name="Visagie C.M."/>
            <person name="Spraker J."/>
            <person name="Barnes I."/>
            <person name="Buitendag C."/>
            <person name="Ceriani C."/>
            <person name="Del Mar Angel L."/>
            <person name="du Plessis D."/>
            <person name="Fuchs T."/>
            <person name="Gasser K."/>
            <person name="Kramer D."/>
            <person name="Li W."/>
            <person name="Munsamy K."/>
            <person name="Piso A."/>
            <person name="Price J.L."/>
            <person name="Sonnekus B."/>
            <person name="Thomas C."/>
            <person name="van der Nest A."/>
            <person name="van Dijk A."/>
            <person name="van Heerden A."/>
            <person name="van Vuuren N."/>
            <person name="Yilmaz N."/>
            <person name="Duong T.A."/>
            <person name="van der Merwe N.A."/>
            <person name="Wingfield M.J."/>
            <person name="Wingfield B.D."/>
        </authorList>
    </citation>
    <scope>NUCLEOTIDE SEQUENCE [LARGE SCALE GENOMIC DNA]</scope>
    <source>
        <strain evidence="7 8">CMW 18300</strain>
    </source>
</reference>
<comment type="caution">
    <text evidence="5">Lacks conserved residue(s) required for the propagation of feature annotation.</text>
</comment>
<keyword evidence="3" id="KW-0378">Hydrolase</keyword>
<gene>
    <name evidence="7" type="ORF">Daus18300_002557</name>
</gene>
<dbReference type="InterPro" id="IPR050131">
    <property type="entry name" value="Peptidase_S8_subtilisin-like"/>
</dbReference>
<evidence type="ECO:0000256" key="1">
    <source>
        <dbReference type="ARBA" id="ARBA00011073"/>
    </source>
</evidence>
<dbReference type="Gene3D" id="3.40.50.200">
    <property type="entry name" value="Peptidase S8/S53 domain"/>
    <property type="match status" value="1"/>
</dbReference>
<name>A0ABR3XMG4_9PEZI</name>
<evidence type="ECO:0000313" key="8">
    <source>
        <dbReference type="Proteomes" id="UP001583177"/>
    </source>
</evidence>
<dbReference type="Proteomes" id="UP001583177">
    <property type="component" value="Unassembled WGS sequence"/>
</dbReference>
<evidence type="ECO:0000256" key="5">
    <source>
        <dbReference type="PROSITE-ProRule" id="PRU01240"/>
    </source>
</evidence>
<evidence type="ECO:0000256" key="4">
    <source>
        <dbReference type="ARBA" id="ARBA00022825"/>
    </source>
</evidence>
<evidence type="ECO:0000313" key="7">
    <source>
        <dbReference type="EMBL" id="KAL1876950.1"/>
    </source>
</evidence>
<dbReference type="PANTHER" id="PTHR43806:SF58">
    <property type="entry name" value="ALKALINE PROTEASE 1-RELATED"/>
    <property type="match status" value="1"/>
</dbReference>
<proteinExistence type="inferred from homology"/>
<dbReference type="EMBL" id="JAWRVE010000015">
    <property type="protein sequence ID" value="KAL1876950.1"/>
    <property type="molecule type" value="Genomic_DNA"/>
</dbReference>
<organism evidence="7 8">
    <name type="scientific">Diaporthe australafricana</name>
    <dbReference type="NCBI Taxonomy" id="127596"/>
    <lineage>
        <taxon>Eukaryota</taxon>
        <taxon>Fungi</taxon>
        <taxon>Dikarya</taxon>
        <taxon>Ascomycota</taxon>
        <taxon>Pezizomycotina</taxon>
        <taxon>Sordariomycetes</taxon>
        <taxon>Sordariomycetidae</taxon>
        <taxon>Diaporthales</taxon>
        <taxon>Diaporthaceae</taxon>
        <taxon>Diaporthe</taxon>
    </lineage>
</organism>
<dbReference type="SUPFAM" id="SSF52743">
    <property type="entry name" value="Subtilisin-like"/>
    <property type="match status" value="1"/>
</dbReference>
<feature type="domain" description="Peptidase S8/S53" evidence="6">
    <location>
        <begin position="1"/>
        <end position="129"/>
    </location>
</feature>
<evidence type="ECO:0000256" key="2">
    <source>
        <dbReference type="ARBA" id="ARBA00022670"/>
    </source>
</evidence>
<dbReference type="InterPro" id="IPR023828">
    <property type="entry name" value="Peptidase_S8_Ser-AS"/>
</dbReference>
<dbReference type="PROSITE" id="PS51892">
    <property type="entry name" value="SUBTILASE"/>
    <property type="match status" value="1"/>
</dbReference>
<evidence type="ECO:0000259" key="6">
    <source>
        <dbReference type="Pfam" id="PF00082"/>
    </source>
</evidence>
<evidence type="ECO:0000256" key="3">
    <source>
        <dbReference type="ARBA" id="ARBA00022801"/>
    </source>
</evidence>
<dbReference type="InterPro" id="IPR000209">
    <property type="entry name" value="Peptidase_S8/S53_dom"/>
</dbReference>
<keyword evidence="8" id="KW-1185">Reference proteome</keyword>